<gene>
    <name evidence="2" type="ordered locus">Rmet_6189</name>
</gene>
<dbReference type="KEGG" id="rme:Rmet_6189"/>
<keyword evidence="1" id="KW-0732">Signal</keyword>
<accession>Q1L9X8</accession>
<keyword evidence="2" id="KW-0614">Plasmid</keyword>
<reference evidence="3" key="1">
    <citation type="journal article" date="2010" name="PLoS ONE">
        <title>The complete genome sequence of Cupriavidus metallidurans strain CH34, a master survivalist in harsh and anthropogenic environments.</title>
        <authorList>
            <person name="Janssen P.J."/>
            <person name="Van Houdt R."/>
            <person name="Moors H."/>
            <person name="Monsieurs P."/>
            <person name="Morin N."/>
            <person name="Michaux A."/>
            <person name="Benotmane M.A."/>
            <person name="Leys N."/>
            <person name="Vallaeys T."/>
            <person name="Lapidus A."/>
            <person name="Monchy S."/>
            <person name="Medigue C."/>
            <person name="Taghavi S."/>
            <person name="McCorkle S."/>
            <person name="Dunn J."/>
            <person name="van der Lelie D."/>
            <person name="Mergeay M."/>
        </authorList>
    </citation>
    <scope>NUCLEOTIDE SEQUENCE [LARGE SCALE GENOMIC DNA]</scope>
    <source>
        <strain evidence="3">ATCC 43123 / DSM 2839 / NBRC 102507 / CH34</strain>
    </source>
</reference>
<feature type="signal peptide" evidence="1">
    <location>
        <begin position="1"/>
        <end position="23"/>
    </location>
</feature>
<dbReference type="AlphaFoldDB" id="Q1L9X8"/>
<organism evidence="2 3">
    <name type="scientific">Cupriavidus metallidurans (strain ATCC 43123 / DSM 2839 / NBRC 102507 / CH34)</name>
    <name type="common">Ralstonia metallidurans</name>
    <dbReference type="NCBI Taxonomy" id="266264"/>
    <lineage>
        <taxon>Bacteria</taxon>
        <taxon>Pseudomonadati</taxon>
        <taxon>Pseudomonadota</taxon>
        <taxon>Betaproteobacteria</taxon>
        <taxon>Burkholderiales</taxon>
        <taxon>Burkholderiaceae</taxon>
        <taxon>Cupriavidus</taxon>
    </lineage>
</organism>
<feature type="chain" id="PRO_5004192990" description="DUF4124 domain-containing protein" evidence="1">
    <location>
        <begin position="24"/>
        <end position="144"/>
    </location>
</feature>
<geneLocation type="plasmid" evidence="2 3">
    <name>pMOL28</name>
</geneLocation>
<sequence>MGRVTICLAALAMIGASLGTAHAFTKCQRASRVLYTQDLYCPTGYSPVASTAVGTVSTIGKSEGVRRQEQEYLEARASTSRAGAQNATATTSVQAQPQAVACDALAEQARAVEASMRRPNPSSWQDNLRQQHRVIRDQQYRMGC</sequence>
<dbReference type="RefSeq" id="WP_011514870.1">
    <property type="nucleotide sequence ID" value="NC_007972.2"/>
</dbReference>
<dbReference type="GeneID" id="92822959"/>
<dbReference type="Proteomes" id="UP000002429">
    <property type="component" value="Plasmid pMOL28"/>
</dbReference>
<name>Q1L9X8_CUPMC</name>
<keyword evidence="3" id="KW-1185">Reference proteome</keyword>
<dbReference type="EMBL" id="CP000355">
    <property type="protein sequence ID" value="ABF13048.1"/>
    <property type="molecule type" value="Genomic_DNA"/>
</dbReference>
<protein>
    <recommendedName>
        <fullName evidence="4">DUF4124 domain-containing protein</fullName>
    </recommendedName>
</protein>
<dbReference type="HOGENOM" id="CLU_1804613_0_0_4"/>
<proteinExistence type="predicted"/>
<evidence type="ECO:0000256" key="1">
    <source>
        <dbReference type="SAM" id="SignalP"/>
    </source>
</evidence>
<evidence type="ECO:0008006" key="4">
    <source>
        <dbReference type="Google" id="ProtNLM"/>
    </source>
</evidence>
<evidence type="ECO:0000313" key="2">
    <source>
        <dbReference type="EMBL" id="ABF13048.1"/>
    </source>
</evidence>
<evidence type="ECO:0000313" key="3">
    <source>
        <dbReference type="Proteomes" id="UP000002429"/>
    </source>
</evidence>